<dbReference type="EMBL" id="CM056812">
    <property type="protein sequence ID" value="KAJ8618908.1"/>
    <property type="molecule type" value="Genomic_DNA"/>
</dbReference>
<dbReference type="Proteomes" id="UP001234297">
    <property type="component" value="Chromosome 4"/>
</dbReference>
<evidence type="ECO:0000313" key="1">
    <source>
        <dbReference type="EMBL" id="KAJ8618908.1"/>
    </source>
</evidence>
<evidence type="ECO:0000313" key="2">
    <source>
        <dbReference type="Proteomes" id="UP001234297"/>
    </source>
</evidence>
<accession>A0ACC2KCV9</accession>
<organism evidence="1 2">
    <name type="scientific">Persea americana</name>
    <name type="common">Avocado</name>
    <dbReference type="NCBI Taxonomy" id="3435"/>
    <lineage>
        <taxon>Eukaryota</taxon>
        <taxon>Viridiplantae</taxon>
        <taxon>Streptophyta</taxon>
        <taxon>Embryophyta</taxon>
        <taxon>Tracheophyta</taxon>
        <taxon>Spermatophyta</taxon>
        <taxon>Magnoliopsida</taxon>
        <taxon>Magnoliidae</taxon>
        <taxon>Laurales</taxon>
        <taxon>Lauraceae</taxon>
        <taxon>Persea</taxon>
    </lineage>
</organism>
<name>A0ACC2KCV9_PERAE</name>
<sequence>MGKGKFSSWKPRKAKAKAKNKKKEFRPFKKPIESSSTNGNNKSTPLYIKKKLAGSRLWMQFDSIGRSELFECNKSTIINRVSIPARDFRILGPVFSPSSGITPRERAMIINLAFIKAIVTAEEVLLLDPLSQEVLLFVNQLRTQLPLRKPCTTLEPGVTDMEAKGKRSLIGQSLPVSEDTECLQSELPFEFHVLEIALEVVCSYLNSSVVNLEICAYPALDELAKSISTKNLERVRSLKGTLTHLLASVQKVKDEIEHLLDDSEDMAQLYLTRKMIQNFQYKALEAGASDSAITFPTNLQPLGSSIHSNMSFGTSIMYVGNDVEDLEMLLEAYFMQLEGTHNKILSVREYIDDTEDYVIIQLDHHRNELLRLQLIMIIASFAIGIEALICASFGMNIPCQLYEIEGIFGPIIGGTLLASFVIFLAMLARWRKLLGS</sequence>
<protein>
    <submittedName>
        <fullName evidence="1">Uncharacterized protein</fullName>
    </submittedName>
</protein>
<proteinExistence type="predicted"/>
<reference evidence="1 2" key="1">
    <citation type="journal article" date="2022" name="Hortic Res">
        <title>A haplotype resolved chromosomal level avocado genome allows analysis of novel avocado genes.</title>
        <authorList>
            <person name="Nath O."/>
            <person name="Fletcher S.J."/>
            <person name="Hayward A."/>
            <person name="Shaw L.M."/>
            <person name="Masouleh A.K."/>
            <person name="Furtado A."/>
            <person name="Henry R.J."/>
            <person name="Mitter N."/>
        </authorList>
    </citation>
    <scope>NUCLEOTIDE SEQUENCE [LARGE SCALE GENOMIC DNA]</scope>
    <source>
        <strain evidence="2">cv. Hass</strain>
    </source>
</reference>
<keyword evidence="2" id="KW-1185">Reference proteome</keyword>
<comment type="caution">
    <text evidence="1">The sequence shown here is derived from an EMBL/GenBank/DDBJ whole genome shotgun (WGS) entry which is preliminary data.</text>
</comment>
<gene>
    <name evidence="1" type="ORF">MRB53_015094</name>
</gene>